<dbReference type="PANTHER" id="PTHR46732">
    <property type="entry name" value="ATP-DEPENDENT PROTEASE LA (LON) DOMAIN PROTEIN"/>
    <property type="match status" value="1"/>
</dbReference>
<proteinExistence type="predicted"/>
<organism evidence="2 3">
    <name type="scientific">Pacificimonas flava</name>
    <dbReference type="NCBI Taxonomy" id="1234595"/>
    <lineage>
        <taxon>Bacteria</taxon>
        <taxon>Pseudomonadati</taxon>
        <taxon>Pseudomonadota</taxon>
        <taxon>Alphaproteobacteria</taxon>
        <taxon>Sphingomonadales</taxon>
        <taxon>Sphingosinicellaceae</taxon>
        <taxon>Pacificimonas</taxon>
    </lineage>
</organism>
<dbReference type="SMART" id="SM00464">
    <property type="entry name" value="LON"/>
    <property type="match status" value="1"/>
</dbReference>
<reference evidence="2 3" key="1">
    <citation type="journal article" date="2013" name="Genome Announc.">
        <title>Draft Genome Sequence of Strain JLT2015T, Belonging to the Family Sphingomonadaceae of the Alphaproteobacteria.</title>
        <authorList>
            <person name="Tang K."/>
            <person name="Liu K."/>
            <person name="Li S."/>
            <person name="Jiao N."/>
        </authorList>
    </citation>
    <scope>NUCLEOTIDE SEQUENCE [LARGE SCALE GENOMIC DNA]</scope>
    <source>
        <strain evidence="2 3">JLT2015</strain>
    </source>
</reference>
<dbReference type="InterPro" id="IPR046336">
    <property type="entry name" value="Lon_prtase_N_sf"/>
</dbReference>
<dbReference type="Gene3D" id="2.30.130.40">
    <property type="entry name" value="LON domain-like"/>
    <property type="match status" value="1"/>
</dbReference>
<sequence>MTGRPLETLPATLPIFPLEGALVLPRGHLPLNIFEPRYLDMVRDAMAGARLIGMIQPKTDDELYSIGGLGKIQQFSETDDGRFEILLGGLMRFRVSEELSVTTAYRQVRADYEPFMDDLKTPAPLDATTRAALEQGLKTYLDAEGLSADWDAVQRSDDESLVNTLAAVCPFASAEKQALLEADDLARRAATLEALMRFSTGDDVSSDRKIH</sequence>
<keyword evidence="3" id="KW-1185">Reference proteome</keyword>
<dbReference type="PANTHER" id="PTHR46732:SF8">
    <property type="entry name" value="ATP-DEPENDENT PROTEASE LA (LON) DOMAIN PROTEIN"/>
    <property type="match status" value="1"/>
</dbReference>
<evidence type="ECO:0000259" key="1">
    <source>
        <dbReference type="PROSITE" id="PS51787"/>
    </source>
</evidence>
<dbReference type="PROSITE" id="PS51787">
    <property type="entry name" value="LON_N"/>
    <property type="match status" value="1"/>
</dbReference>
<name>M2U7K3_9SPHN</name>
<dbReference type="OrthoDB" id="9806457at2"/>
<dbReference type="EMBL" id="AMRV01000002">
    <property type="protein sequence ID" value="EMD83978.1"/>
    <property type="molecule type" value="Genomic_DNA"/>
</dbReference>
<protein>
    <recommendedName>
        <fullName evidence="1">Lon N-terminal domain-containing protein</fullName>
    </recommendedName>
</protein>
<dbReference type="InterPro" id="IPR003111">
    <property type="entry name" value="Lon_prtase_N"/>
</dbReference>
<dbReference type="PATRIC" id="fig|1234595.3.peg.951"/>
<evidence type="ECO:0000313" key="3">
    <source>
        <dbReference type="Proteomes" id="UP000011717"/>
    </source>
</evidence>
<dbReference type="SUPFAM" id="SSF88697">
    <property type="entry name" value="PUA domain-like"/>
    <property type="match status" value="1"/>
</dbReference>
<feature type="domain" description="Lon N-terminal" evidence="1">
    <location>
        <begin position="13"/>
        <end position="200"/>
    </location>
</feature>
<dbReference type="InterPro" id="IPR015947">
    <property type="entry name" value="PUA-like_sf"/>
</dbReference>
<evidence type="ECO:0000313" key="2">
    <source>
        <dbReference type="EMBL" id="EMD83978.1"/>
    </source>
</evidence>
<comment type="caution">
    <text evidence="2">The sequence shown here is derived from an EMBL/GenBank/DDBJ whole genome shotgun (WGS) entry which is preliminary data.</text>
</comment>
<dbReference type="RefSeq" id="WP_008600476.1">
    <property type="nucleotide sequence ID" value="NZ_AMRV01000002.1"/>
</dbReference>
<dbReference type="Pfam" id="PF02190">
    <property type="entry name" value="LON_substr_bdg"/>
    <property type="match status" value="1"/>
</dbReference>
<gene>
    <name evidence="2" type="ORF">C725_0950</name>
</gene>
<dbReference type="AlphaFoldDB" id="M2U7K3"/>
<dbReference type="Proteomes" id="UP000011717">
    <property type="component" value="Unassembled WGS sequence"/>
</dbReference>
<accession>M2U7K3</accession>